<gene>
    <name evidence="1" type="ORF">ACFQE1_17950</name>
</gene>
<dbReference type="EMBL" id="JBHSWU010000959">
    <property type="protein sequence ID" value="MFC6726211.1"/>
    <property type="molecule type" value="Genomic_DNA"/>
</dbReference>
<proteinExistence type="predicted"/>
<evidence type="ECO:0000313" key="1">
    <source>
        <dbReference type="EMBL" id="MFC6726211.1"/>
    </source>
</evidence>
<dbReference type="AlphaFoldDB" id="A0ABD5S3V8"/>
<organism evidence="1 2">
    <name type="scientific">Halobium palmae</name>
    <dbReference type="NCBI Taxonomy" id="1776492"/>
    <lineage>
        <taxon>Archaea</taxon>
        <taxon>Methanobacteriati</taxon>
        <taxon>Methanobacteriota</taxon>
        <taxon>Stenosarchaea group</taxon>
        <taxon>Halobacteria</taxon>
        <taxon>Halobacteriales</taxon>
        <taxon>Haloferacaceae</taxon>
        <taxon>Halobium</taxon>
    </lineage>
</organism>
<comment type="caution">
    <text evidence="1">The sequence shown here is derived from an EMBL/GenBank/DDBJ whole genome shotgun (WGS) entry which is preliminary data.</text>
</comment>
<feature type="non-terminal residue" evidence="1">
    <location>
        <position position="1"/>
    </location>
</feature>
<reference evidence="1 2" key="1">
    <citation type="journal article" date="2019" name="Int. J. Syst. Evol. Microbiol.">
        <title>The Global Catalogue of Microorganisms (GCM) 10K type strain sequencing project: providing services to taxonomists for standard genome sequencing and annotation.</title>
        <authorList>
            <consortium name="The Broad Institute Genomics Platform"/>
            <consortium name="The Broad Institute Genome Sequencing Center for Infectious Disease"/>
            <person name="Wu L."/>
            <person name="Ma J."/>
        </authorList>
    </citation>
    <scope>NUCLEOTIDE SEQUENCE [LARGE SCALE GENOMIC DNA]</scope>
    <source>
        <strain evidence="1 2">NBRC 111368</strain>
    </source>
</reference>
<dbReference type="Proteomes" id="UP001596328">
    <property type="component" value="Unassembled WGS sequence"/>
</dbReference>
<dbReference type="NCBIfam" id="NF038145">
    <property type="entry name" value="Hvo_1808_fam"/>
    <property type="match status" value="1"/>
</dbReference>
<protein>
    <submittedName>
        <fullName evidence="1">Hvo_1808 family surface protein</fullName>
    </submittedName>
</protein>
<name>A0ABD5S3V8_9EURY</name>
<accession>A0ABD5S3V8</accession>
<evidence type="ECO:0000313" key="2">
    <source>
        <dbReference type="Proteomes" id="UP001596328"/>
    </source>
</evidence>
<dbReference type="InterPro" id="IPR047792">
    <property type="entry name" value="Hvo_1808-like"/>
</dbReference>
<sequence>QPYSDGPAFVYQLYRRGGWSAVNDAYANPPASTEQVIHPEKYPEEGPVDVSVADRSGPAWSRFDLRSNAETMGEVTLFAMLYHNGAVERDLAADVTPLSPYDYSHPASAGWAGDRVVPYRNEAGENGYVYRIAFDSAADAREFEGAYRTVLTEELGGEVRGDAAGPGRVIRIPEDRPYGDAFRVYRQGDTVTIVNAPSEDGLDAVHAPE</sequence>
<keyword evidence="2" id="KW-1185">Reference proteome</keyword>